<keyword evidence="1" id="KW-0805">Transcription regulation</keyword>
<dbReference type="Proteomes" id="UP000315369">
    <property type="component" value="Unassembled WGS sequence"/>
</dbReference>
<evidence type="ECO:0000313" key="6">
    <source>
        <dbReference type="Proteomes" id="UP000315369"/>
    </source>
</evidence>
<dbReference type="GO" id="GO:0003700">
    <property type="term" value="F:DNA-binding transcription factor activity"/>
    <property type="evidence" value="ECO:0007669"/>
    <property type="project" value="InterPro"/>
</dbReference>
<evidence type="ECO:0000256" key="1">
    <source>
        <dbReference type="ARBA" id="ARBA00023015"/>
    </source>
</evidence>
<keyword evidence="2" id="KW-0238">DNA-binding</keyword>
<proteinExistence type="predicted"/>
<accession>A0A540WVD4</accession>
<keyword evidence="3" id="KW-0804">Transcription</keyword>
<sequence length="168" mass="18638">MVRTKKGAKKATPSPLKCTPAQRELGASLLQKLMSFNRARAVLRDPISQLCQEEDLSSPQFHVILWLGYDGPLHTGELSRLADINDKSITGVVDRLEHRGLVARTRHPDDRRTVVNTLTAAGRALYAEIANRIETGLGFFIGTMDPLEQEITFRLADRLLTLMSSGSK</sequence>
<evidence type="ECO:0000313" key="5">
    <source>
        <dbReference type="EMBL" id="TQF12985.1"/>
    </source>
</evidence>
<dbReference type="InterPro" id="IPR023187">
    <property type="entry name" value="Tscrpt_reg_MarR-type_CS"/>
</dbReference>
<dbReference type="RefSeq" id="WP_141645309.1">
    <property type="nucleotide sequence ID" value="NZ_VIFM01000117.1"/>
</dbReference>
<dbReference type="InterPro" id="IPR039422">
    <property type="entry name" value="MarR/SlyA-like"/>
</dbReference>
<feature type="domain" description="HTH marR-type" evidence="4">
    <location>
        <begin position="26"/>
        <end position="161"/>
    </location>
</feature>
<gene>
    <name evidence="5" type="ORF">FJV41_26325</name>
</gene>
<dbReference type="Gene3D" id="1.10.10.10">
    <property type="entry name" value="Winged helix-like DNA-binding domain superfamily/Winged helix DNA-binding domain"/>
    <property type="match status" value="1"/>
</dbReference>
<dbReference type="PROSITE" id="PS01117">
    <property type="entry name" value="HTH_MARR_1"/>
    <property type="match status" value="1"/>
</dbReference>
<evidence type="ECO:0000256" key="2">
    <source>
        <dbReference type="ARBA" id="ARBA00023125"/>
    </source>
</evidence>
<dbReference type="AlphaFoldDB" id="A0A540WVD4"/>
<dbReference type="EMBL" id="VIFM01000117">
    <property type="protein sequence ID" value="TQF12985.1"/>
    <property type="molecule type" value="Genomic_DNA"/>
</dbReference>
<protein>
    <submittedName>
        <fullName evidence="5">MarR family transcriptional regulator</fullName>
    </submittedName>
</protein>
<dbReference type="InterPro" id="IPR036390">
    <property type="entry name" value="WH_DNA-bd_sf"/>
</dbReference>
<dbReference type="SMART" id="SM00347">
    <property type="entry name" value="HTH_MARR"/>
    <property type="match status" value="1"/>
</dbReference>
<dbReference type="PROSITE" id="PS50995">
    <property type="entry name" value="HTH_MARR_2"/>
    <property type="match status" value="1"/>
</dbReference>
<dbReference type="GO" id="GO:0006950">
    <property type="term" value="P:response to stress"/>
    <property type="evidence" value="ECO:0007669"/>
    <property type="project" value="TreeGrafter"/>
</dbReference>
<dbReference type="InterPro" id="IPR036388">
    <property type="entry name" value="WH-like_DNA-bd_sf"/>
</dbReference>
<dbReference type="PANTHER" id="PTHR33164">
    <property type="entry name" value="TRANSCRIPTIONAL REGULATOR, MARR FAMILY"/>
    <property type="match status" value="1"/>
</dbReference>
<dbReference type="Pfam" id="PF01047">
    <property type="entry name" value="MarR"/>
    <property type="match status" value="1"/>
</dbReference>
<dbReference type="OrthoDB" id="5521015at2"/>
<dbReference type="GO" id="GO:0003677">
    <property type="term" value="F:DNA binding"/>
    <property type="evidence" value="ECO:0007669"/>
    <property type="project" value="UniProtKB-KW"/>
</dbReference>
<dbReference type="PANTHER" id="PTHR33164:SF43">
    <property type="entry name" value="HTH-TYPE TRANSCRIPTIONAL REPRESSOR YETL"/>
    <property type="match status" value="1"/>
</dbReference>
<evidence type="ECO:0000259" key="4">
    <source>
        <dbReference type="PROSITE" id="PS50995"/>
    </source>
</evidence>
<reference evidence="5 6" key="1">
    <citation type="submission" date="2019-06" db="EMBL/GenBank/DDBJ databases">
        <authorList>
            <person name="Livingstone P."/>
            <person name="Whitworth D."/>
        </authorList>
    </citation>
    <scope>NUCLEOTIDE SEQUENCE [LARGE SCALE GENOMIC DNA]</scope>
    <source>
        <strain evidence="5 6">AM401</strain>
    </source>
</reference>
<dbReference type="InterPro" id="IPR000835">
    <property type="entry name" value="HTH_MarR-typ"/>
</dbReference>
<name>A0A540WVD4_9BACT</name>
<dbReference type="SUPFAM" id="SSF46785">
    <property type="entry name" value="Winged helix' DNA-binding domain"/>
    <property type="match status" value="1"/>
</dbReference>
<comment type="caution">
    <text evidence="5">The sequence shown here is derived from an EMBL/GenBank/DDBJ whole genome shotgun (WGS) entry which is preliminary data.</text>
</comment>
<keyword evidence="6" id="KW-1185">Reference proteome</keyword>
<organism evidence="5 6">
    <name type="scientific">Myxococcus llanfairpwllgwyngyllgogerychwyrndrobwllllantysiliogogogochensis</name>
    <dbReference type="NCBI Taxonomy" id="2590453"/>
    <lineage>
        <taxon>Bacteria</taxon>
        <taxon>Pseudomonadati</taxon>
        <taxon>Myxococcota</taxon>
        <taxon>Myxococcia</taxon>
        <taxon>Myxococcales</taxon>
        <taxon>Cystobacterineae</taxon>
        <taxon>Myxococcaceae</taxon>
        <taxon>Myxococcus</taxon>
    </lineage>
</organism>
<dbReference type="PRINTS" id="PR00598">
    <property type="entry name" value="HTHMARR"/>
</dbReference>
<evidence type="ECO:0000256" key="3">
    <source>
        <dbReference type="ARBA" id="ARBA00023163"/>
    </source>
</evidence>